<evidence type="ECO:0000256" key="11">
    <source>
        <dbReference type="PIRNR" id="PIRNR000447"/>
    </source>
</evidence>
<dbReference type="InterPro" id="IPR000794">
    <property type="entry name" value="Beta-ketoacyl_synthase"/>
</dbReference>
<keyword evidence="8" id="KW-0443">Lipid metabolism</keyword>
<keyword evidence="15" id="KW-1185">Reference proteome</keyword>
<evidence type="ECO:0000256" key="9">
    <source>
        <dbReference type="ARBA" id="ARBA00023160"/>
    </source>
</evidence>
<evidence type="ECO:0000313" key="14">
    <source>
        <dbReference type="EMBL" id="GHB32484.1"/>
    </source>
</evidence>
<dbReference type="Pfam" id="PF00109">
    <property type="entry name" value="ketoacyl-synt"/>
    <property type="match status" value="1"/>
</dbReference>
<evidence type="ECO:0000313" key="15">
    <source>
        <dbReference type="Proteomes" id="UP000637980"/>
    </source>
</evidence>
<keyword evidence="10 11" id="KW-0012">Acyltransferase</keyword>
<dbReference type="SMART" id="SM00825">
    <property type="entry name" value="PKS_KS"/>
    <property type="match status" value="1"/>
</dbReference>
<dbReference type="Proteomes" id="UP000637980">
    <property type="component" value="Unassembled WGS sequence"/>
</dbReference>
<evidence type="ECO:0000259" key="13">
    <source>
        <dbReference type="PROSITE" id="PS52004"/>
    </source>
</evidence>
<evidence type="ECO:0000256" key="2">
    <source>
        <dbReference type="ARBA" id="ARBA00008467"/>
    </source>
</evidence>
<dbReference type="PROSITE" id="PS00606">
    <property type="entry name" value="KS3_1"/>
    <property type="match status" value="1"/>
</dbReference>
<dbReference type="InterPro" id="IPR014031">
    <property type="entry name" value="Ketoacyl_synth_C"/>
</dbReference>
<keyword evidence="7" id="KW-0276">Fatty acid metabolism</keyword>
<sequence length="420" mass="43551">MRIVVTGMGVVSPLGVGVKPFWERLIASKSGIRALTRFDASNQVCQVAGQVPSVDEDEFGFDSSMVIPVKDQKKMGLFIHYALAAAKEALNHADWHPETDEDKENSATIIASGVGGFPGMIGAARTVDHKGPRRLSPFAVPSFLANLAAGQVSIANDFRGPLGTPVTACAASVQAIGDAVRLIKNGEATVALAGGAEASIDPVAFAGFGAARALSHHFNDDPQRASRPFDKKRDGFVMSEGAAMLVIEPLEHALARGATPLAEIVGYGTCADAHHATASLPDGAGGQRAMRRALKQAGINPDEIGYINAHSTSTPIGDAAEIAGIHAVFGDRGKDLAVSSTKSATGHLLGAAGALEAIASIMALKEGILPPTLNLDDPDEEAAQFELVPKTAQEKDLKYVMSNGFGFGGVNASIIFGKPT</sequence>
<reference evidence="15" key="1">
    <citation type="journal article" date="2019" name="Int. J. Syst. Evol. Microbiol.">
        <title>The Global Catalogue of Microorganisms (GCM) 10K type strain sequencing project: providing services to taxonomists for standard genome sequencing and annotation.</title>
        <authorList>
            <consortium name="The Broad Institute Genomics Platform"/>
            <consortium name="The Broad Institute Genome Sequencing Center for Infectious Disease"/>
            <person name="Wu L."/>
            <person name="Ma J."/>
        </authorList>
    </citation>
    <scope>NUCLEOTIDE SEQUENCE [LARGE SCALE GENOMIC DNA]</scope>
    <source>
        <strain evidence="15">KCTC 12861</strain>
    </source>
</reference>
<comment type="catalytic activity">
    <reaction evidence="11">
        <text>a fatty acyl-[ACP] + malonyl-[ACP] + H(+) = a 3-oxoacyl-[ACP] + holo-[ACP] + CO2</text>
        <dbReference type="Rhea" id="RHEA:22836"/>
        <dbReference type="Rhea" id="RHEA-COMP:9623"/>
        <dbReference type="Rhea" id="RHEA-COMP:9685"/>
        <dbReference type="Rhea" id="RHEA-COMP:9916"/>
        <dbReference type="Rhea" id="RHEA-COMP:14125"/>
        <dbReference type="ChEBI" id="CHEBI:15378"/>
        <dbReference type="ChEBI" id="CHEBI:16526"/>
        <dbReference type="ChEBI" id="CHEBI:64479"/>
        <dbReference type="ChEBI" id="CHEBI:78449"/>
        <dbReference type="ChEBI" id="CHEBI:78776"/>
        <dbReference type="ChEBI" id="CHEBI:138651"/>
    </reaction>
</comment>
<comment type="similarity">
    <text evidence="2 11 12">Belongs to the thiolase-like superfamily. Beta-ketoacyl-ACP synthases family.</text>
</comment>
<dbReference type="CDD" id="cd00834">
    <property type="entry name" value="KAS_I_II"/>
    <property type="match status" value="1"/>
</dbReference>
<organism evidence="14 15">
    <name type="scientific">Pseudovibrio japonicus</name>
    <dbReference type="NCBI Taxonomy" id="366534"/>
    <lineage>
        <taxon>Bacteria</taxon>
        <taxon>Pseudomonadati</taxon>
        <taxon>Pseudomonadota</taxon>
        <taxon>Alphaproteobacteria</taxon>
        <taxon>Hyphomicrobiales</taxon>
        <taxon>Stappiaceae</taxon>
        <taxon>Pseudovibrio</taxon>
    </lineage>
</organism>
<comment type="pathway">
    <text evidence="1 11">Lipid metabolism; fatty acid biosynthesis.</text>
</comment>
<dbReference type="InterPro" id="IPR016039">
    <property type="entry name" value="Thiolase-like"/>
</dbReference>
<dbReference type="InterPro" id="IPR014030">
    <property type="entry name" value="Ketoacyl_synth_N"/>
</dbReference>
<dbReference type="Pfam" id="PF02801">
    <property type="entry name" value="Ketoacyl-synt_C"/>
    <property type="match status" value="1"/>
</dbReference>
<comment type="function">
    <text evidence="11">Involved in the type II fatty acid elongation cycle. Catalyzes the elongation of a wide range of acyl-ACP by the addition of two carbons from malonyl-ACP to an acyl acceptor. Can efficiently catalyze the conversion of palmitoleoyl-ACP (cis-hexadec-9-enoyl-ACP) to cis-vaccenoyl-ACP (cis-octadec-11-enoyl-ACP), an essential step in the thermal regulation of fatty acid composition.</text>
</comment>
<protein>
    <recommendedName>
        <fullName evidence="4 11">3-oxoacyl-[acyl-carrier-protein] synthase 2</fullName>
        <ecNumber evidence="3 11">2.3.1.179</ecNumber>
    </recommendedName>
</protein>
<comment type="catalytic activity">
    <reaction evidence="11">
        <text>(9Z)-hexadecenoyl-[ACP] + malonyl-[ACP] + H(+) = 3-oxo-(11Z)-octadecenoyl-[ACP] + holo-[ACP] + CO2</text>
        <dbReference type="Rhea" id="RHEA:55040"/>
        <dbReference type="Rhea" id="RHEA-COMP:9623"/>
        <dbReference type="Rhea" id="RHEA-COMP:9685"/>
        <dbReference type="Rhea" id="RHEA-COMP:10800"/>
        <dbReference type="Rhea" id="RHEA-COMP:14074"/>
        <dbReference type="ChEBI" id="CHEBI:15378"/>
        <dbReference type="ChEBI" id="CHEBI:16526"/>
        <dbReference type="ChEBI" id="CHEBI:64479"/>
        <dbReference type="ChEBI" id="CHEBI:78449"/>
        <dbReference type="ChEBI" id="CHEBI:83989"/>
        <dbReference type="ChEBI" id="CHEBI:138538"/>
        <dbReference type="EC" id="2.3.1.179"/>
    </reaction>
</comment>
<evidence type="ECO:0000256" key="7">
    <source>
        <dbReference type="ARBA" id="ARBA00022832"/>
    </source>
</evidence>
<evidence type="ECO:0000256" key="4">
    <source>
        <dbReference type="ARBA" id="ARBA00014657"/>
    </source>
</evidence>
<dbReference type="NCBIfam" id="NF005589">
    <property type="entry name" value="PRK07314.1"/>
    <property type="match status" value="1"/>
</dbReference>
<dbReference type="EC" id="2.3.1.179" evidence="3 11"/>
<dbReference type="NCBIfam" id="NF004970">
    <property type="entry name" value="PRK06333.1"/>
    <property type="match status" value="1"/>
</dbReference>
<evidence type="ECO:0000256" key="10">
    <source>
        <dbReference type="ARBA" id="ARBA00023315"/>
    </source>
</evidence>
<dbReference type="Gene3D" id="3.40.47.10">
    <property type="match status" value="1"/>
</dbReference>
<evidence type="ECO:0000256" key="6">
    <source>
        <dbReference type="ARBA" id="ARBA00022679"/>
    </source>
</evidence>
<dbReference type="RefSeq" id="WP_189436774.1">
    <property type="nucleotide sequence ID" value="NZ_BMXE01000003.1"/>
</dbReference>
<dbReference type="SUPFAM" id="SSF53901">
    <property type="entry name" value="Thiolase-like"/>
    <property type="match status" value="2"/>
</dbReference>
<dbReference type="PANTHER" id="PTHR11712:SF321">
    <property type="entry name" value="3-OXOACYL-[ACYL-CARRIER-PROTEIN] SYNTHASE 2"/>
    <property type="match status" value="1"/>
</dbReference>
<dbReference type="NCBIfam" id="TIGR03150">
    <property type="entry name" value="fabF"/>
    <property type="match status" value="1"/>
</dbReference>
<gene>
    <name evidence="14" type="primary">fabF</name>
    <name evidence="14" type="ORF">GCM10007094_21690</name>
</gene>
<evidence type="ECO:0000256" key="3">
    <source>
        <dbReference type="ARBA" id="ARBA00012356"/>
    </source>
</evidence>
<accession>A0ABQ3EEQ9</accession>
<dbReference type="PROSITE" id="PS52004">
    <property type="entry name" value="KS3_2"/>
    <property type="match status" value="1"/>
</dbReference>
<evidence type="ECO:0000256" key="1">
    <source>
        <dbReference type="ARBA" id="ARBA00005194"/>
    </source>
</evidence>
<dbReference type="PANTHER" id="PTHR11712">
    <property type="entry name" value="POLYKETIDE SYNTHASE-RELATED"/>
    <property type="match status" value="1"/>
</dbReference>
<dbReference type="InterPro" id="IPR020841">
    <property type="entry name" value="PKS_Beta-ketoAc_synthase_dom"/>
</dbReference>
<keyword evidence="5 11" id="KW-0444">Lipid biosynthesis</keyword>
<evidence type="ECO:0000256" key="12">
    <source>
        <dbReference type="RuleBase" id="RU003694"/>
    </source>
</evidence>
<dbReference type="EMBL" id="BMXE01000003">
    <property type="protein sequence ID" value="GHB32484.1"/>
    <property type="molecule type" value="Genomic_DNA"/>
</dbReference>
<feature type="domain" description="Ketosynthase family 3 (KS3)" evidence="13">
    <location>
        <begin position="1"/>
        <end position="418"/>
    </location>
</feature>
<keyword evidence="6 11" id="KW-0808">Transferase</keyword>
<evidence type="ECO:0000256" key="5">
    <source>
        <dbReference type="ARBA" id="ARBA00022516"/>
    </source>
</evidence>
<name>A0ABQ3EEQ9_9HYPH</name>
<proteinExistence type="inferred from homology"/>
<evidence type="ECO:0000256" key="8">
    <source>
        <dbReference type="ARBA" id="ARBA00023098"/>
    </source>
</evidence>
<dbReference type="InterPro" id="IPR018201">
    <property type="entry name" value="Ketoacyl_synth_AS"/>
</dbReference>
<dbReference type="InterPro" id="IPR017568">
    <property type="entry name" value="3-oxoacyl-ACP_synth-2"/>
</dbReference>
<comment type="caution">
    <text evidence="14">The sequence shown here is derived from an EMBL/GenBank/DDBJ whole genome shotgun (WGS) entry which is preliminary data.</text>
</comment>
<dbReference type="PIRSF" id="PIRSF000447">
    <property type="entry name" value="KAS_II"/>
    <property type="match status" value="1"/>
</dbReference>
<keyword evidence="9 11" id="KW-0275">Fatty acid biosynthesis</keyword>